<comment type="pathway">
    <text evidence="2">Protein modification; protein ubiquitination.</text>
</comment>
<dbReference type="GO" id="GO:0005634">
    <property type="term" value="C:nucleus"/>
    <property type="evidence" value="ECO:0007669"/>
    <property type="project" value="TreeGrafter"/>
</dbReference>
<gene>
    <name evidence="7" type="primary">LOC108511828</name>
</gene>
<evidence type="ECO:0000313" key="6">
    <source>
        <dbReference type="Proteomes" id="UP000228380"/>
    </source>
</evidence>
<dbReference type="PANTHER" id="PTHR46336:SF3">
    <property type="entry name" value="BTB_POZ DOMAIN-CONTAINING PROTEIN POB1"/>
    <property type="match status" value="1"/>
</dbReference>
<organism evidence="6 7">
    <name type="scientific">Phoenix dactylifera</name>
    <name type="common">Date palm</name>
    <dbReference type="NCBI Taxonomy" id="42345"/>
    <lineage>
        <taxon>Eukaryota</taxon>
        <taxon>Viridiplantae</taxon>
        <taxon>Streptophyta</taxon>
        <taxon>Embryophyta</taxon>
        <taxon>Tracheophyta</taxon>
        <taxon>Spermatophyta</taxon>
        <taxon>Magnoliopsida</taxon>
        <taxon>Liliopsida</taxon>
        <taxon>Arecaceae</taxon>
        <taxon>Coryphoideae</taxon>
        <taxon>Phoeniceae</taxon>
        <taxon>Phoenix</taxon>
    </lineage>
</organism>
<feature type="compositionally biased region" description="Basic and acidic residues" evidence="4">
    <location>
        <begin position="48"/>
        <end position="62"/>
    </location>
</feature>
<reference evidence="6" key="1">
    <citation type="journal article" date="2019" name="Nat. Commun.">
        <title>Genome-wide association mapping of date palm fruit traits.</title>
        <authorList>
            <person name="Hazzouri K.M."/>
            <person name="Gros-Balthazard M."/>
            <person name="Flowers J.M."/>
            <person name="Copetti D."/>
            <person name="Lemansour A."/>
            <person name="Lebrun M."/>
            <person name="Masmoudi K."/>
            <person name="Ferrand S."/>
            <person name="Dhar M.I."/>
            <person name="Fresquez Z.A."/>
            <person name="Rosas U."/>
            <person name="Zhang J."/>
            <person name="Talag J."/>
            <person name="Lee S."/>
            <person name="Kudrna D."/>
            <person name="Powell R.F."/>
            <person name="Leitch I.J."/>
            <person name="Krueger R.R."/>
            <person name="Wing R.A."/>
            <person name="Amiri K.M.A."/>
            <person name="Purugganan M.D."/>
        </authorList>
    </citation>
    <scope>NUCLEOTIDE SEQUENCE [LARGE SCALE GENOMIC DNA]</scope>
    <source>
        <strain evidence="6">cv. Khalas</strain>
    </source>
</reference>
<dbReference type="KEGG" id="pda:108511828"/>
<dbReference type="InterPro" id="IPR000210">
    <property type="entry name" value="BTB/POZ_dom"/>
</dbReference>
<dbReference type="SUPFAM" id="SSF54695">
    <property type="entry name" value="POZ domain"/>
    <property type="match status" value="1"/>
</dbReference>
<dbReference type="AlphaFoldDB" id="A0A8B7MX38"/>
<dbReference type="Pfam" id="PF00651">
    <property type="entry name" value="BTB"/>
    <property type="match status" value="1"/>
</dbReference>
<dbReference type="InterPro" id="IPR045890">
    <property type="entry name" value="POB1-like"/>
</dbReference>
<reference evidence="7" key="2">
    <citation type="submission" date="2025-08" db="UniProtKB">
        <authorList>
            <consortium name="RefSeq"/>
        </authorList>
    </citation>
    <scope>IDENTIFICATION</scope>
    <source>
        <tissue evidence="7">Young leaves</tissue>
    </source>
</reference>
<dbReference type="RefSeq" id="XP_017701843.1">
    <property type="nucleotide sequence ID" value="XM_017846354.3"/>
</dbReference>
<keyword evidence="3" id="KW-0833">Ubl conjugation pathway</keyword>
<dbReference type="InterPro" id="IPR011333">
    <property type="entry name" value="SKP1/BTB/POZ_sf"/>
</dbReference>
<dbReference type="PROSITE" id="PS50097">
    <property type="entry name" value="BTB"/>
    <property type="match status" value="1"/>
</dbReference>
<dbReference type="Gene3D" id="1.25.40.420">
    <property type="match status" value="1"/>
</dbReference>
<dbReference type="PANTHER" id="PTHR46336">
    <property type="entry name" value="OS02G0260700 PROTEIN"/>
    <property type="match status" value="1"/>
</dbReference>
<evidence type="ECO:0000313" key="7">
    <source>
        <dbReference type="RefSeq" id="XP_017701843.1"/>
    </source>
</evidence>
<comment type="function">
    <text evidence="1">May act as a substrate-specific adapter of an E3 ubiquitin-protein ligase complex (CUL3-RBX1-BTB) which mediates the ubiquitination and subsequent proteasomal degradation of target proteins.</text>
</comment>
<dbReference type="FunFam" id="1.25.40.420:FF:000008">
    <property type="entry name" value="BTB/POZ domain-containing protein POB1"/>
    <property type="match status" value="1"/>
</dbReference>
<dbReference type="GO" id="GO:0010114">
    <property type="term" value="P:response to red light"/>
    <property type="evidence" value="ECO:0007669"/>
    <property type="project" value="TreeGrafter"/>
</dbReference>
<dbReference type="CDD" id="cd18186">
    <property type="entry name" value="BTB_POZ_ZBTB_KLHL-like"/>
    <property type="match status" value="1"/>
</dbReference>
<name>A0A8B7MX38_PHODC</name>
<evidence type="ECO:0000256" key="4">
    <source>
        <dbReference type="SAM" id="MobiDB-lite"/>
    </source>
</evidence>
<feature type="region of interest" description="Disordered" evidence="4">
    <location>
        <begin position="48"/>
        <end position="71"/>
    </location>
</feature>
<protein>
    <submittedName>
        <fullName evidence="7">BTB/POZ domain-containing protein POB1-like</fullName>
    </submittedName>
</protein>
<dbReference type="Gene3D" id="3.30.710.10">
    <property type="entry name" value="Potassium Channel Kv1.1, Chain A"/>
    <property type="match status" value="1"/>
</dbReference>
<proteinExistence type="predicted"/>
<accession>A0A8B7MX38</accession>
<dbReference type="OrthoDB" id="1887817at2759"/>
<sequence>MASPEEKTEADGKGNALKGFNSFIKERDLLYLPDHALRVQIVSKRPHGEERIATEESPKPEAEGSDNVRNGTYISRRSRGVDFSTTGDGSGDEVINVNSKLLSRKSDLFRKLFNEMKTAVLEEPLTIQIEASEEKAFFGLLEFIYFSSLSASSYEEIVDLLMISDEFQVLSCAYKCIEQLVHTLNSALSCFELSHKASWIQVKELLLKEAIKYVTQTDPQRMMFPKLKEDRDIMSMKDELLPLPFSGIEAIFRMDRIPVESEDAVYDFIQYWAQTHYPKPEDHSAAKELHLERLIRFNYLTPQKLEEALQSDFFHPESASMAVIEALALKARDPCTRGLGPGWCSSNHLRERRYKRPPVTVNRLWYPEFDRCEVYCSLTMSDLLDMFHSIGSRESEDFQFGHQLFSLVASCKVGTSEFSFELCITAKAEILGKNVYATRFLAMKEVDDLVDFVEMGTGTFMPSKEEKAGCDDLLPGFWPQLLTGTGPFIHGGILLLCVEITCRR</sequence>
<evidence type="ECO:0000259" key="5">
    <source>
        <dbReference type="PROSITE" id="PS50097"/>
    </source>
</evidence>
<dbReference type="Proteomes" id="UP000228380">
    <property type="component" value="Chromosome 1"/>
</dbReference>
<dbReference type="SMART" id="SM00225">
    <property type="entry name" value="BTB"/>
    <property type="match status" value="1"/>
</dbReference>
<evidence type="ECO:0000256" key="3">
    <source>
        <dbReference type="ARBA" id="ARBA00022786"/>
    </source>
</evidence>
<keyword evidence="6" id="KW-1185">Reference proteome</keyword>
<evidence type="ECO:0000256" key="2">
    <source>
        <dbReference type="ARBA" id="ARBA00004906"/>
    </source>
</evidence>
<feature type="domain" description="BTB" evidence="5">
    <location>
        <begin position="81"/>
        <end position="153"/>
    </location>
</feature>
<evidence type="ECO:0000256" key="1">
    <source>
        <dbReference type="ARBA" id="ARBA00002668"/>
    </source>
</evidence>
<dbReference type="GeneID" id="108511828"/>